<dbReference type="InterPro" id="IPR043130">
    <property type="entry name" value="CDP-OH_PTrfase_TM_dom"/>
</dbReference>
<evidence type="ECO:0000313" key="19">
    <source>
        <dbReference type="Proteomes" id="UP001165065"/>
    </source>
</evidence>
<name>A0A9W7G196_9STRA</name>
<evidence type="ECO:0000256" key="14">
    <source>
        <dbReference type="ARBA" id="ARBA00023209"/>
    </source>
</evidence>
<evidence type="ECO:0000256" key="2">
    <source>
        <dbReference type="ARBA" id="ARBA00001946"/>
    </source>
</evidence>
<evidence type="ECO:0000256" key="10">
    <source>
        <dbReference type="ARBA" id="ARBA00022842"/>
    </source>
</evidence>
<evidence type="ECO:0000256" key="3">
    <source>
        <dbReference type="ARBA" id="ARBA00004141"/>
    </source>
</evidence>
<evidence type="ECO:0000256" key="1">
    <source>
        <dbReference type="ARBA" id="ARBA00001936"/>
    </source>
</evidence>
<protein>
    <recommendedName>
        <fullName evidence="5 16">CDP-diacylglycerol--inositol 3-phosphatidyltransferase</fullName>
        <ecNumber evidence="5 16">2.7.8.11</ecNumber>
    </recommendedName>
</protein>
<evidence type="ECO:0000256" key="11">
    <source>
        <dbReference type="ARBA" id="ARBA00022989"/>
    </source>
</evidence>
<keyword evidence="6 16" id="KW-0444">Lipid biosynthesis</keyword>
<keyword evidence="13 16" id="KW-0472">Membrane</keyword>
<proteinExistence type="inferred from homology"/>
<dbReference type="AlphaFoldDB" id="A0A9W7G196"/>
<keyword evidence="12 16" id="KW-0443">Lipid metabolism</keyword>
<accession>A0A9W7G196</accession>
<dbReference type="PIRSF" id="PIRSF000848">
    <property type="entry name" value="CDP_diag_ino_3_P"/>
    <property type="match status" value="1"/>
</dbReference>
<evidence type="ECO:0000256" key="9">
    <source>
        <dbReference type="ARBA" id="ARBA00022723"/>
    </source>
</evidence>
<dbReference type="Proteomes" id="UP001165065">
    <property type="component" value="Unassembled WGS sequence"/>
</dbReference>
<keyword evidence="15 16" id="KW-1208">Phospholipid metabolism</keyword>
<evidence type="ECO:0000256" key="16">
    <source>
        <dbReference type="PIRNR" id="PIRNR000848"/>
    </source>
</evidence>
<evidence type="ECO:0000256" key="13">
    <source>
        <dbReference type="ARBA" id="ARBA00023136"/>
    </source>
</evidence>
<comment type="catalytic activity">
    <reaction evidence="16">
        <text>a CDP-1,2-diacyl-sn-glycerol + myo-inositol = a 1,2-diacyl-sn-glycero-3-phospho-(1D-myo-inositol) + CMP + H(+)</text>
        <dbReference type="Rhea" id="RHEA:11580"/>
        <dbReference type="ChEBI" id="CHEBI:15378"/>
        <dbReference type="ChEBI" id="CHEBI:17268"/>
        <dbReference type="ChEBI" id="CHEBI:57880"/>
        <dbReference type="ChEBI" id="CHEBI:58332"/>
        <dbReference type="ChEBI" id="CHEBI:60377"/>
        <dbReference type="EC" id="2.7.8.11"/>
    </reaction>
</comment>
<dbReference type="InterPro" id="IPR000462">
    <property type="entry name" value="CDP-OH_P_trans"/>
</dbReference>
<comment type="similarity">
    <text evidence="4 16 17">Belongs to the CDP-alcohol phosphatidyltransferase class-I family.</text>
</comment>
<evidence type="ECO:0000256" key="7">
    <source>
        <dbReference type="ARBA" id="ARBA00022679"/>
    </source>
</evidence>
<evidence type="ECO:0000256" key="17">
    <source>
        <dbReference type="RuleBase" id="RU003750"/>
    </source>
</evidence>
<keyword evidence="9" id="KW-0479">Metal-binding</keyword>
<dbReference type="GO" id="GO:0046872">
    <property type="term" value="F:metal ion binding"/>
    <property type="evidence" value="ECO:0007669"/>
    <property type="project" value="UniProtKB-KW"/>
</dbReference>
<comment type="caution">
    <text evidence="18">The sequence shown here is derived from an EMBL/GenBank/DDBJ whole genome shotgun (WGS) entry which is preliminary data.</text>
</comment>
<evidence type="ECO:0000256" key="8">
    <source>
        <dbReference type="ARBA" id="ARBA00022692"/>
    </source>
</evidence>
<evidence type="ECO:0000256" key="15">
    <source>
        <dbReference type="ARBA" id="ARBA00023264"/>
    </source>
</evidence>
<keyword evidence="11" id="KW-1133">Transmembrane helix</keyword>
<evidence type="ECO:0000256" key="6">
    <source>
        <dbReference type="ARBA" id="ARBA00022516"/>
    </source>
</evidence>
<comment type="cofactor">
    <cofactor evidence="1">
        <name>Mn(2+)</name>
        <dbReference type="ChEBI" id="CHEBI:29035"/>
    </cofactor>
</comment>
<gene>
    <name evidence="18" type="ORF">TrCOL_g3337</name>
</gene>
<keyword evidence="14 16" id="KW-0594">Phospholipid biosynthesis</keyword>
<dbReference type="PROSITE" id="PS00379">
    <property type="entry name" value="CDP_ALCOHOL_P_TRANSF"/>
    <property type="match status" value="1"/>
</dbReference>
<evidence type="ECO:0000313" key="18">
    <source>
        <dbReference type="EMBL" id="GMI31781.1"/>
    </source>
</evidence>
<dbReference type="GO" id="GO:0003881">
    <property type="term" value="F:CDP-diacylglycerol-inositol 3-phosphatidyltransferase activity"/>
    <property type="evidence" value="ECO:0007669"/>
    <property type="project" value="UniProtKB-UniRule"/>
</dbReference>
<dbReference type="InterPro" id="IPR048254">
    <property type="entry name" value="CDP_ALCOHOL_P_TRANSF_CS"/>
</dbReference>
<comment type="cofactor">
    <cofactor evidence="2">
        <name>Mg(2+)</name>
        <dbReference type="ChEBI" id="CHEBI:18420"/>
    </cofactor>
</comment>
<evidence type="ECO:0000256" key="4">
    <source>
        <dbReference type="ARBA" id="ARBA00010441"/>
    </source>
</evidence>
<keyword evidence="7 16" id="KW-0808">Transferase</keyword>
<dbReference type="OrthoDB" id="10251079at2759"/>
<dbReference type="EMBL" id="BRYA01000011">
    <property type="protein sequence ID" value="GMI31781.1"/>
    <property type="molecule type" value="Genomic_DNA"/>
</dbReference>
<dbReference type="GO" id="GO:0006661">
    <property type="term" value="P:phosphatidylinositol biosynthetic process"/>
    <property type="evidence" value="ECO:0007669"/>
    <property type="project" value="TreeGrafter"/>
</dbReference>
<reference evidence="19" key="1">
    <citation type="journal article" date="2023" name="Commun. Biol.">
        <title>Genome analysis of Parmales, the sister group of diatoms, reveals the evolutionary specialization of diatoms from phago-mixotrophs to photoautotrophs.</title>
        <authorList>
            <person name="Ban H."/>
            <person name="Sato S."/>
            <person name="Yoshikawa S."/>
            <person name="Yamada K."/>
            <person name="Nakamura Y."/>
            <person name="Ichinomiya M."/>
            <person name="Sato N."/>
            <person name="Blanc-Mathieu R."/>
            <person name="Endo H."/>
            <person name="Kuwata A."/>
            <person name="Ogata H."/>
        </authorList>
    </citation>
    <scope>NUCLEOTIDE SEQUENCE [LARGE SCALE GENOMIC DNA]</scope>
</reference>
<sequence>MAVLSHDSPARFLGLYTISVGLDGIDGMLARLLNQESKLGAVLDMVIDRLSTLCLIMVLARKDIMSLGQAAGCAGIDVGSHWIWMIYKNSQGEHHKETGGRGLVKGILNAYYGNRMFMLSLCACSEVFYLLLFVKHGGGGRSEILDAAVWGTGIGWGIKQVTNVAQIAEAARKLDR</sequence>
<dbReference type="InterPro" id="IPR014387">
    <property type="entry name" value="CDP_diag_ino_3_P_euk"/>
</dbReference>
<keyword evidence="8" id="KW-0812">Transmembrane</keyword>
<evidence type="ECO:0000256" key="5">
    <source>
        <dbReference type="ARBA" id="ARBA00013212"/>
    </source>
</evidence>
<dbReference type="PANTHER" id="PTHR15362:SF4">
    <property type="entry name" value="CDP-DIACYLGLYCEROL--INOSITOL 3-PHOSPHATIDYLTRANSFERASE"/>
    <property type="match status" value="1"/>
</dbReference>
<dbReference type="GO" id="GO:0005794">
    <property type="term" value="C:Golgi apparatus"/>
    <property type="evidence" value="ECO:0007669"/>
    <property type="project" value="TreeGrafter"/>
</dbReference>
<dbReference type="Gene3D" id="1.20.120.1760">
    <property type="match status" value="1"/>
</dbReference>
<keyword evidence="10" id="KW-0460">Magnesium</keyword>
<evidence type="ECO:0000256" key="12">
    <source>
        <dbReference type="ARBA" id="ARBA00023098"/>
    </source>
</evidence>
<dbReference type="PANTHER" id="PTHR15362">
    <property type="entry name" value="PHOSPHATIDYLINOSITOL SYNTHASE"/>
    <property type="match status" value="1"/>
</dbReference>
<dbReference type="EC" id="2.7.8.11" evidence="5 16"/>
<keyword evidence="19" id="KW-1185">Reference proteome</keyword>
<organism evidence="18 19">
    <name type="scientific">Triparma columacea</name>
    <dbReference type="NCBI Taxonomy" id="722753"/>
    <lineage>
        <taxon>Eukaryota</taxon>
        <taxon>Sar</taxon>
        <taxon>Stramenopiles</taxon>
        <taxon>Ochrophyta</taxon>
        <taxon>Bolidophyceae</taxon>
        <taxon>Parmales</taxon>
        <taxon>Triparmaceae</taxon>
        <taxon>Triparma</taxon>
    </lineage>
</organism>
<dbReference type="GO" id="GO:0016020">
    <property type="term" value="C:membrane"/>
    <property type="evidence" value="ECO:0007669"/>
    <property type="project" value="UniProtKB-SubCell"/>
</dbReference>
<comment type="subcellular location">
    <subcellularLocation>
        <location evidence="3">Membrane</location>
        <topology evidence="3">Multi-pass membrane protein</topology>
    </subcellularLocation>
</comment>
<dbReference type="Pfam" id="PF01066">
    <property type="entry name" value="CDP-OH_P_transf"/>
    <property type="match status" value="1"/>
</dbReference>